<dbReference type="PROSITE" id="PS50109">
    <property type="entry name" value="HIS_KIN"/>
    <property type="match status" value="1"/>
</dbReference>
<evidence type="ECO:0000313" key="8">
    <source>
        <dbReference type="Proteomes" id="UP001597534"/>
    </source>
</evidence>
<comment type="caution">
    <text evidence="7">The sequence shown here is derived from an EMBL/GenBank/DDBJ whole genome shotgun (WGS) entry which is preliminary data.</text>
</comment>
<dbReference type="Gene3D" id="1.25.40.10">
    <property type="entry name" value="Tetratricopeptide repeat domain"/>
    <property type="match status" value="1"/>
</dbReference>
<feature type="repeat" description="TPR" evidence="4">
    <location>
        <begin position="235"/>
        <end position="268"/>
    </location>
</feature>
<dbReference type="PROSITE" id="PS50293">
    <property type="entry name" value="TPR_REGION"/>
    <property type="match status" value="1"/>
</dbReference>
<accession>A0ABW5YMA5</accession>
<keyword evidence="5" id="KW-0812">Transmembrane</keyword>
<name>A0ABW5YMA5_9FLAO</name>
<evidence type="ECO:0000256" key="4">
    <source>
        <dbReference type="PROSITE-ProRule" id="PRU00339"/>
    </source>
</evidence>
<dbReference type="GO" id="GO:0005524">
    <property type="term" value="F:ATP binding"/>
    <property type="evidence" value="ECO:0007669"/>
    <property type="project" value="UniProtKB-KW"/>
</dbReference>
<keyword evidence="1" id="KW-0808">Transferase</keyword>
<keyword evidence="5" id="KW-1133">Transmembrane helix</keyword>
<keyword evidence="4" id="KW-0802">TPR repeat</keyword>
<keyword evidence="8" id="KW-1185">Reference proteome</keyword>
<dbReference type="InterPro" id="IPR036890">
    <property type="entry name" value="HATPase_C_sf"/>
</dbReference>
<reference evidence="8" key="1">
    <citation type="journal article" date="2019" name="Int. J. Syst. Evol. Microbiol.">
        <title>The Global Catalogue of Microorganisms (GCM) 10K type strain sequencing project: providing services to taxonomists for standard genome sequencing and annotation.</title>
        <authorList>
            <consortium name="The Broad Institute Genomics Platform"/>
            <consortium name="The Broad Institute Genome Sequencing Center for Infectious Disease"/>
            <person name="Wu L."/>
            <person name="Ma J."/>
        </authorList>
    </citation>
    <scope>NUCLEOTIDE SEQUENCE [LARGE SCALE GENOMIC DNA]</scope>
    <source>
        <strain evidence="8">KCTC 22671</strain>
    </source>
</reference>
<keyword evidence="5" id="KW-0472">Membrane</keyword>
<dbReference type="InterPro" id="IPR005467">
    <property type="entry name" value="His_kinase_dom"/>
</dbReference>
<dbReference type="PANTHER" id="PTHR24421:SF59">
    <property type="entry name" value="OXYGEN SENSOR HISTIDINE KINASE NREB"/>
    <property type="match status" value="1"/>
</dbReference>
<evidence type="ECO:0000256" key="1">
    <source>
        <dbReference type="ARBA" id="ARBA00022679"/>
    </source>
</evidence>
<dbReference type="SUPFAM" id="SSF48452">
    <property type="entry name" value="TPR-like"/>
    <property type="match status" value="2"/>
</dbReference>
<keyword evidence="7" id="KW-0547">Nucleotide-binding</keyword>
<evidence type="ECO:0000256" key="3">
    <source>
        <dbReference type="ARBA" id="ARBA00023012"/>
    </source>
</evidence>
<dbReference type="RefSeq" id="WP_379811791.1">
    <property type="nucleotide sequence ID" value="NZ_JBHUPC010000013.1"/>
</dbReference>
<feature type="domain" description="Histidine kinase" evidence="6">
    <location>
        <begin position="586"/>
        <end position="671"/>
    </location>
</feature>
<dbReference type="InterPro" id="IPR050482">
    <property type="entry name" value="Sensor_HK_TwoCompSys"/>
</dbReference>
<evidence type="ECO:0000313" key="7">
    <source>
        <dbReference type="EMBL" id="MFD2892159.1"/>
    </source>
</evidence>
<dbReference type="Proteomes" id="UP001597534">
    <property type="component" value="Unassembled WGS sequence"/>
</dbReference>
<dbReference type="SUPFAM" id="SSF55874">
    <property type="entry name" value="ATPase domain of HSP90 chaperone/DNA topoisomerase II/histidine kinase"/>
    <property type="match status" value="1"/>
</dbReference>
<keyword evidence="7" id="KW-0067">ATP-binding</keyword>
<dbReference type="InterPro" id="IPR011990">
    <property type="entry name" value="TPR-like_helical_dom_sf"/>
</dbReference>
<sequence length="671" mass="77679">MKYLAAFFCIVFFAFSCSKSEKTSVKQSKLNYHFDEVYNNDLDKNQKLEHLDSALVLVNTFSDTDSLKIVNYFKIANRYDALLEYENYFSVVKEALKLSKIQRDSLSIAKAQYYIGDYFFYTSRNDSAYYYYLEAKKKYDRLDDKFNLAKTMLHIAYVYLYEKDFLGSEAQTIKVLNIANEIQDQGLIYECYVNLASSLSGMKNYEKALEYHFKALEKVQKLELEAELYVPIYEAQVLNNIGYVYINLNEYSKALENYSKALQVENFKNLHPILYSSILDYSSYAKFKLKNKDALRGFEESLYIRDSINDTAGKIKSRIHLTEFYLSQKDTIKALALNNEAYKLAKESNYNKEVLSALEFLTVTDPLHGLKYAQEYIVLSDSLNDLERATRNKLARIEYETDEIIQEKQEVINQNQLLIIISLAVLLLGVLFYVFLNQRNKQRELILKQDQQKANEEIYNLMLDQQTKISEVRNAEKDRIAKELHDGVMNKLASTRLNLFILQKRRDDATIEKCIGHINDIQNIEKEVRSIAHELNNEIFSDKNNFDSILEELIAEQNRVHSSSCSLFIAENINWENIEAKVKMNLYRVIQEALNNINKHASAENVFIEISLEKGDLKMVVKDDGKGFNVSRSRKGIGVKNMIERAKAINGALSIDSKIGKGTALTLKIEV</sequence>
<dbReference type="CDD" id="cd16917">
    <property type="entry name" value="HATPase_UhpB-NarQ-NarX-like"/>
    <property type="match status" value="1"/>
</dbReference>
<dbReference type="Pfam" id="PF00515">
    <property type="entry name" value="TPR_1"/>
    <property type="match status" value="1"/>
</dbReference>
<keyword evidence="2" id="KW-0418">Kinase</keyword>
<dbReference type="Gene3D" id="3.30.565.10">
    <property type="entry name" value="Histidine kinase-like ATPase, C-terminal domain"/>
    <property type="match status" value="1"/>
</dbReference>
<dbReference type="PANTHER" id="PTHR24421">
    <property type="entry name" value="NITRATE/NITRITE SENSOR PROTEIN NARX-RELATED"/>
    <property type="match status" value="1"/>
</dbReference>
<dbReference type="EMBL" id="JBHUPC010000013">
    <property type="protein sequence ID" value="MFD2892159.1"/>
    <property type="molecule type" value="Genomic_DNA"/>
</dbReference>
<dbReference type="PROSITE" id="PS51257">
    <property type="entry name" value="PROKAR_LIPOPROTEIN"/>
    <property type="match status" value="1"/>
</dbReference>
<evidence type="ECO:0000259" key="6">
    <source>
        <dbReference type="PROSITE" id="PS50109"/>
    </source>
</evidence>
<dbReference type="Pfam" id="PF07730">
    <property type="entry name" value="HisKA_3"/>
    <property type="match status" value="1"/>
</dbReference>
<proteinExistence type="predicted"/>
<organism evidence="7 8">
    <name type="scientific">Flavobacterium chuncheonense</name>
    <dbReference type="NCBI Taxonomy" id="2026653"/>
    <lineage>
        <taxon>Bacteria</taxon>
        <taxon>Pseudomonadati</taxon>
        <taxon>Bacteroidota</taxon>
        <taxon>Flavobacteriia</taxon>
        <taxon>Flavobacteriales</taxon>
        <taxon>Flavobacteriaceae</taxon>
        <taxon>Flavobacterium</taxon>
    </lineage>
</organism>
<dbReference type="SMART" id="SM00028">
    <property type="entry name" value="TPR"/>
    <property type="match status" value="4"/>
</dbReference>
<protein>
    <submittedName>
        <fullName evidence="7">ATP-binding protein</fullName>
    </submittedName>
</protein>
<evidence type="ECO:0000256" key="2">
    <source>
        <dbReference type="ARBA" id="ARBA00022777"/>
    </source>
</evidence>
<evidence type="ECO:0000256" key="5">
    <source>
        <dbReference type="SAM" id="Phobius"/>
    </source>
</evidence>
<keyword evidence="3" id="KW-0902">Two-component regulatory system</keyword>
<dbReference type="Pfam" id="PF02518">
    <property type="entry name" value="HATPase_c"/>
    <property type="match status" value="1"/>
</dbReference>
<dbReference type="InterPro" id="IPR011712">
    <property type="entry name" value="Sig_transdc_His_kin_sub3_dim/P"/>
</dbReference>
<gene>
    <name evidence="7" type="ORF">ACFS5J_09065</name>
</gene>
<dbReference type="PROSITE" id="PS50005">
    <property type="entry name" value="TPR"/>
    <property type="match status" value="1"/>
</dbReference>
<dbReference type="InterPro" id="IPR003594">
    <property type="entry name" value="HATPase_dom"/>
</dbReference>
<feature type="transmembrane region" description="Helical" evidence="5">
    <location>
        <begin position="417"/>
        <end position="436"/>
    </location>
</feature>
<dbReference type="InterPro" id="IPR019734">
    <property type="entry name" value="TPR_rpt"/>
</dbReference>